<feature type="compositionally biased region" description="Basic and acidic residues" evidence="2">
    <location>
        <begin position="1032"/>
        <end position="1047"/>
    </location>
</feature>
<feature type="compositionally biased region" description="Basic and acidic residues" evidence="2">
    <location>
        <begin position="1940"/>
        <end position="1951"/>
    </location>
</feature>
<proteinExistence type="predicted"/>
<dbReference type="SMART" id="SM00355">
    <property type="entry name" value="ZnF_C2H2"/>
    <property type="match status" value="6"/>
</dbReference>
<feature type="region of interest" description="Disordered" evidence="2">
    <location>
        <begin position="2120"/>
        <end position="2140"/>
    </location>
</feature>
<feature type="region of interest" description="Disordered" evidence="2">
    <location>
        <begin position="1734"/>
        <end position="1780"/>
    </location>
</feature>
<feature type="region of interest" description="Disordered" evidence="2">
    <location>
        <begin position="1932"/>
        <end position="1951"/>
    </location>
</feature>
<feature type="region of interest" description="Disordered" evidence="2">
    <location>
        <begin position="2310"/>
        <end position="2329"/>
    </location>
</feature>
<name>A0A401SR71_CHIPU</name>
<feature type="domain" description="C2H2-type" evidence="3">
    <location>
        <begin position="2073"/>
        <end position="2095"/>
    </location>
</feature>
<reference evidence="4 5" key="1">
    <citation type="journal article" date="2018" name="Nat. Ecol. Evol.">
        <title>Shark genomes provide insights into elasmobranch evolution and the origin of vertebrates.</title>
        <authorList>
            <person name="Hara Y"/>
            <person name="Yamaguchi K"/>
            <person name="Onimaru K"/>
            <person name="Kadota M"/>
            <person name="Koyanagi M"/>
            <person name="Keeley SD"/>
            <person name="Tatsumi K"/>
            <person name="Tanaka K"/>
            <person name="Motone F"/>
            <person name="Kageyama Y"/>
            <person name="Nozu R"/>
            <person name="Adachi N"/>
            <person name="Nishimura O"/>
            <person name="Nakagawa R"/>
            <person name="Tanegashima C"/>
            <person name="Kiyatake I"/>
            <person name="Matsumoto R"/>
            <person name="Murakumo K"/>
            <person name="Nishida K"/>
            <person name="Terakita A"/>
            <person name="Kuratani S"/>
            <person name="Sato K"/>
            <person name="Hyodo S Kuraku.S."/>
        </authorList>
    </citation>
    <scope>NUCLEOTIDE SEQUENCE [LARGE SCALE GENOMIC DNA]</scope>
</reference>
<dbReference type="InterPro" id="IPR039270">
    <property type="entry name" value="ZNF469"/>
</dbReference>
<feature type="domain" description="C2H2-type" evidence="3">
    <location>
        <begin position="1992"/>
        <end position="2019"/>
    </location>
</feature>
<organism evidence="4 5">
    <name type="scientific">Chiloscyllium punctatum</name>
    <name type="common">Brownbanded bambooshark</name>
    <name type="synonym">Hemiscyllium punctatum</name>
    <dbReference type="NCBI Taxonomy" id="137246"/>
    <lineage>
        <taxon>Eukaryota</taxon>
        <taxon>Metazoa</taxon>
        <taxon>Chordata</taxon>
        <taxon>Craniata</taxon>
        <taxon>Vertebrata</taxon>
        <taxon>Chondrichthyes</taxon>
        <taxon>Elasmobranchii</taxon>
        <taxon>Galeomorphii</taxon>
        <taxon>Galeoidea</taxon>
        <taxon>Orectolobiformes</taxon>
        <taxon>Hemiscylliidae</taxon>
        <taxon>Chiloscyllium</taxon>
    </lineage>
</organism>
<dbReference type="PANTHER" id="PTHR21465:SF2">
    <property type="entry name" value="ZINC FINGER PROTEIN 469"/>
    <property type="match status" value="1"/>
</dbReference>
<dbReference type="InterPro" id="IPR036236">
    <property type="entry name" value="Znf_C2H2_sf"/>
</dbReference>
<comment type="caution">
    <text evidence="4">The sequence shown here is derived from an EMBL/GenBank/DDBJ whole genome shotgun (WGS) entry which is preliminary data.</text>
</comment>
<dbReference type="PROSITE" id="PS50157">
    <property type="entry name" value="ZINC_FINGER_C2H2_2"/>
    <property type="match status" value="3"/>
</dbReference>
<feature type="region of interest" description="Disordered" evidence="2">
    <location>
        <begin position="2357"/>
        <end position="2377"/>
    </location>
</feature>
<keyword evidence="1" id="KW-0862">Zinc</keyword>
<dbReference type="EMBL" id="BEZZ01000469">
    <property type="protein sequence ID" value="GCC32888.1"/>
    <property type="molecule type" value="Genomic_DNA"/>
</dbReference>
<gene>
    <name evidence="4" type="ORF">chiPu_0011352</name>
</gene>
<feature type="region of interest" description="Disordered" evidence="2">
    <location>
        <begin position="414"/>
        <end position="491"/>
    </location>
</feature>
<dbReference type="SUPFAM" id="SSF57667">
    <property type="entry name" value="beta-beta-alpha zinc fingers"/>
    <property type="match status" value="2"/>
</dbReference>
<dbReference type="STRING" id="137246.A0A401SR71"/>
<feature type="compositionally biased region" description="Basic and acidic residues" evidence="2">
    <location>
        <begin position="460"/>
        <end position="480"/>
    </location>
</feature>
<feature type="region of interest" description="Disordered" evidence="2">
    <location>
        <begin position="1134"/>
        <end position="1165"/>
    </location>
</feature>
<keyword evidence="1" id="KW-0479">Metal-binding</keyword>
<evidence type="ECO:0000313" key="4">
    <source>
        <dbReference type="EMBL" id="GCC32888.1"/>
    </source>
</evidence>
<evidence type="ECO:0000256" key="1">
    <source>
        <dbReference type="PROSITE-ProRule" id="PRU00042"/>
    </source>
</evidence>
<feature type="compositionally biased region" description="Polar residues" evidence="2">
    <location>
        <begin position="2122"/>
        <end position="2135"/>
    </location>
</feature>
<keyword evidence="1" id="KW-0863">Zinc-finger</keyword>
<dbReference type="GO" id="GO:0008270">
    <property type="term" value="F:zinc ion binding"/>
    <property type="evidence" value="ECO:0007669"/>
    <property type="project" value="UniProtKB-KW"/>
</dbReference>
<sequence length="2503" mass="280771">MVENRRFQAESTKTAALHSMRGGIDPHQPLHCLSKPCDLLLDSEAASDPKDDPFKFNIFSGTGSSSISLTASDLEIDDAKLDSLINETLNGLDYQSDNAEIDSSFIEAFADDEFSTTKSTVNGSSFKTKDCVPLENKINTKSTETEDKQAVQMKVIHNNGITDRTIQRKERNKHPYRKSEENDSVTVLSSQSYSKKLDKFRIKNFSHEASFDPSKYNKPDEKIGKSRGGRKLSADTLLHRRIREALSQPAQSLRKNPERNKHKGNSDNLATIRPTPFKVVPLNDNSRLCRSAVKDIKKRKSGSRTWSKELIQKIVQQKNKLHKLHVKGNKKLQVPLIPERLIQPQHRSNLREYDYISDSDQETEPQSSKYPTPRLNRQAKYSIAKEHKSKCGQAKAEESWRYIKIRKTSECSIETEGHNQKKGYNGSRIKRRSSRAYTSSDCSNITSSLSENTNSPNSVERSDSDSADSEKDKNIVENEHPTLISSTDHTMQSNLNATVTCTNKAAKIAKDSLINDSAHSRGTKKFGSAKFLLSGRRSQRTSQSMMQLGYYNESHASQKGEMENQNAIGSNTNQMELCYAESRPQTGKSFEKNVGMTSTASVASNTELVDQRVMENFSSCEDIIEYPKASASQNSSIQITELTADMKDQLTDINKKMKSTLGGSIVVYEPNTECFCDKSSGFNIEDHTAENSMTTIYCGHKDLENQHHSNIFSECLPGSSTHLEDIFFYQNESGDNYLQKNHVKKYINAYSREKYQAKAKSPVPCSPAGIFGDITISSFDSQLYADTSLNKGNYYGFSCGTEDSRTDYNLQYPPLLEHKDWSLLQDMTTILPEEISHFEDLSVEAVENKSFPHTEGTSSTETLSLLPERVNDQNNSFNATLTDDDLEIKRLVTELENQLQTPKQSNDISVVQVNTEQYMNVNLKDQTALPTSLQPEQGNGCQKNIYIPNNNFSSASSDMHTTEYCTDKIPNAPNSADHSTVGSVKDNEDIWTCSFQIVSLDAEPNFQTPDKVCEDPCSPPKDNQSCFPNGLKDSENAKENKSRHSNLEESNVSSQRYSEKPEEKLESQQYTENLIASLAIISDSVLDNNSLVKSPNGEKGCHILSKNENCSNYSRTDRDKSFQLPSRCVFSEHNVAEKNPEQDHNKSLLTLDNTASSSSTKDASGTEIDISSVHVNDSQEKLLINLNQQCTISNQLNGKTETSALLSESEEAKLPLNITSPTNSSENSPLTKYKVRANSSGNPSFIVKSSTEQYVTAKKIVHVSQDSTENPLQQLQLLVDRTVPCNEQLMKVPCCPVLDTITNQISNSNNSSEQNEQVFNSTHDTQNAINAKDKSIHVQAVSNSEFQTLDTDTDTKNQDCLPSVLCVSENIAETVTEKVKENSNSQECAHSEVHSMVTRQLLTLQIPGSQHLKKIPETNDDVDGKPDLTENKCSLLAREMVNENPAMTEGKQLSDDAYSSQNSDESSVLLTFKGQAITEKITSAVLTSDILGSAANGKQCVDILQKTLQFNQPNCPLTKSYTDQNDSDKNKLVKHLPIDDIPQCKPTLATGHVPVSYSDDLHNVQRPDHYETISINDAIMLHTSHKSKNVANECISVCDEFKRFKGETHECKSQDDLKNTEISENDSSNIMDLLYQSKIETASDAVLNSTIWSNPQQVIDLSTHGDITSFVVSTEKASDAQNQISIIQSQQELSESLSSQMLEPYDSLNSDDCILKSLDTDGIQVLNQNYEIPDKHLFGSPEHESSSSNVEETMSEETSQDTKLSKVRSEEGKTAKNRSDISIKSKEKQYKCKVCFQWFLTLGELDFHKLSHNPSPPPTCYMCVQRKFSSREQLRDHLKEKHAKNKAGIWTCGMCLKEISDVWMYNEHLREHATQFARKGQAQKSAIGFPSCFSEDSAMTSFFNTLLNKKHGKSTKTVNSVARSLVKETKVPKANQDQAWKTKERNETSDKNKLNFTSALKLSSSSNPELMQQTDATQKNISMHPDCKDPSRDCHHCGKQFPKPFKLQRHLVVHSLQKIYLCYKCPIFYLENKELRTHLKDEHKVIEEAEVKHTTLYTCELCADVMHVIKKSFICSTCNYTFSKKEQYDRHMEKHLAGGSKTHKFRGVMRPHLPVQDEIQDSPAQSYASISSPPNKKQKVNHDGLTEINAENSILTIPSTHVEHSFCEGSENEPPDFLPDIVNDIATEQNDLTPKHNDIDSNFSEFLVQLEQSESNIASSPPCLSPAVSHPLSNNLVDLDIPPVPDEHSHLYNMTSCMSSVNTCVFKPHLHGVQRDHMTHEKTKQNELYDSSKQTSDFQKMSCNNHITIAATDSAKQNSSNSKPSEKQVMDLEAKLSHKKRKEHKIGSIKSNSNCRIAADEGSRKRKQMRTDSMKKSDIPQDIIASRDETTGSHLISKAKPWTNSSQSKKNGINFCPSRQLEMRSFNGEFRNKKELISKPLLYSKGGTQSVSSSIRKHRLMQSVKPTESHNYRTAESQSNLLSQLFGQKITSFKIPLRKDTSE</sequence>
<feature type="compositionally biased region" description="Polar residues" evidence="2">
    <location>
        <begin position="435"/>
        <end position="459"/>
    </location>
</feature>
<dbReference type="InterPro" id="IPR013087">
    <property type="entry name" value="Znf_C2H2_type"/>
</dbReference>
<evidence type="ECO:0000259" key="3">
    <source>
        <dbReference type="PROSITE" id="PS50157"/>
    </source>
</evidence>
<dbReference type="OMA" id="NSTIWSN"/>
<feature type="region of interest" description="Disordered" evidence="2">
    <location>
        <begin position="1010"/>
        <end position="1065"/>
    </location>
</feature>
<feature type="compositionally biased region" description="Polar residues" evidence="2">
    <location>
        <begin position="2314"/>
        <end position="2323"/>
    </location>
</feature>
<feature type="domain" description="C2H2-type" evidence="3">
    <location>
        <begin position="1790"/>
        <end position="1817"/>
    </location>
</feature>
<dbReference type="PROSITE" id="PS00028">
    <property type="entry name" value="ZINC_FINGER_C2H2_1"/>
    <property type="match status" value="5"/>
</dbReference>
<keyword evidence="5" id="KW-1185">Reference proteome</keyword>
<evidence type="ECO:0000256" key="2">
    <source>
        <dbReference type="SAM" id="MobiDB-lite"/>
    </source>
</evidence>
<feature type="compositionally biased region" description="Basic and acidic residues" evidence="2">
    <location>
        <begin position="210"/>
        <end position="224"/>
    </location>
</feature>
<protein>
    <recommendedName>
        <fullName evidence="3">C2H2-type domain-containing protein</fullName>
    </recommendedName>
</protein>
<dbReference type="PANTHER" id="PTHR21465">
    <property type="entry name" value="ZINC FINGER PROTEIN 469"/>
    <property type="match status" value="1"/>
</dbReference>
<feature type="compositionally biased region" description="Basic and acidic residues" evidence="2">
    <location>
        <begin position="1763"/>
        <end position="1780"/>
    </location>
</feature>
<feature type="region of interest" description="Disordered" evidence="2">
    <location>
        <begin position="356"/>
        <end position="377"/>
    </location>
</feature>
<feature type="region of interest" description="Disordered" evidence="2">
    <location>
        <begin position="245"/>
        <end position="272"/>
    </location>
</feature>
<evidence type="ECO:0000313" key="5">
    <source>
        <dbReference type="Proteomes" id="UP000287033"/>
    </source>
</evidence>
<feature type="compositionally biased region" description="Basic and acidic residues" evidence="2">
    <location>
        <begin position="2358"/>
        <end position="2377"/>
    </location>
</feature>
<feature type="region of interest" description="Disordered" evidence="2">
    <location>
        <begin position="210"/>
        <end position="231"/>
    </location>
</feature>
<feature type="compositionally biased region" description="Basic and acidic residues" evidence="2">
    <location>
        <begin position="1134"/>
        <end position="1146"/>
    </location>
</feature>
<accession>A0A401SR71</accession>
<feature type="compositionally biased region" description="Polar residues" evidence="2">
    <location>
        <begin position="1147"/>
        <end position="1163"/>
    </location>
</feature>
<dbReference type="OrthoDB" id="9897853at2759"/>
<feature type="compositionally biased region" description="Basic and acidic residues" evidence="2">
    <location>
        <begin position="1734"/>
        <end position="1745"/>
    </location>
</feature>
<dbReference type="Gene3D" id="3.30.160.60">
    <property type="entry name" value="Classic Zinc Finger"/>
    <property type="match status" value="2"/>
</dbReference>
<dbReference type="Proteomes" id="UP000287033">
    <property type="component" value="Unassembled WGS sequence"/>
</dbReference>